<dbReference type="Proteomes" id="UP000536179">
    <property type="component" value="Unassembled WGS sequence"/>
</dbReference>
<organism evidence="1 2">
    <name type="scientific">Aporhodopirellula rubra</name>
    <dbReference type="NCBI Taxonomy" id="980271"/>
    <lineage>
        <taxon>Bacteria</taxon>
        <taxon>Pseudomonadati</taxon>
        <taxon>Planctomycetota</taxon>
        <taxon>Planctomycetia</taxon>
        <taxon>Pirellulales</taxon>
        <taxon>Pirellulaceae</taxon>
        <taxon>Aporhodopirellula</taxon>
    </lineage>
</organism>
<reference evidence="1 2" key="1">
    <citation type="submission" date="2020-08" db="EMBL/GenBank/DDBJ databases">
        <title>Genomic Encyclopedia of Type Strains, Phase III (KMG-III): the genomes of soil and plant-associated and newly described type strains.</title>
        <authorList>
            <person name="Whitman W."/>
        </authorList>
    </citation>
    <scope>NUCLEOTIDE SEQUENCE [LARGE SCALE GENOMIC DNA]</scope>
    <source>
        <strain evidence="1 2">CECT 8075</strain>
    </source>
</reference>
<comment type="caution">
    <text evidence="1">The sequence shown here is derived from an EMBL/GenBank/DDBJ whole genome shotgun (WGS) entry which is preliminary data.</text>
</comment>
<dbReference type="AlphaFoldDB" id="A0A7W5H482"/>
<keyword evidence="2" id="KW-1185">Reference proteome</keyword>
<dbReference type="EMBL" id="JACHXU010000002">
    <property type="protein sequence ID" value="MBB3204893.1"/>
    <property type="molecule type" value="Genomic_DNA"/>
</dbReference>
<name>A0A7W5H482_9BACT</name>
<accession>A0A7W5H482</accession>
<sequence length="38" mass="4380">MVGWSDMAGSFFRYESDDQVADRKTKYTAPMMHIAAHK</sequence>
<protein>
    <submittedName>
        <fullName evidence="1">Uncharacterized protein</fullName>
    </submittedName>
</protein>
<evidence type="ECO:0000313" key="1">
    <source>
        <dbReference type="EMBL" id="MBB3204893.1"/>
    </source>
</evidence>
<evidence type="ECO:0000313" key="2">
    <source>
        <dbReference type="Proteomes" id="UP000536179"/>
    </source>
</evidence>
<proteinExistence type="predicted"/>
<gene>
    <name evidence="1" type="ORF">FHS27_000660</name>
</gene>